<protein>
    <submittedName>
        <fullName evidence="1">Uncharacterized protein</fullName>
    </submittedName>
</protein>
<sequence>MLSYSLLNNHAGLLLIGDYTSLRWLHEVIHEVNDRSPLIRENDGPFLGLAYDVRKAYEQQREIIPPPEHFEEVGTRYGVKLLWPVLLVQQRMLRVSLAYLDHSRKHQAITYALEAVIEEALIEDFGPHSPVVIDHWQQIDPAAPDTLDKLDTRGGIFCSWTKSERKYRIAALLASFDRRFEDYHQASIKRGESPLLSPEELRMWEQGEWPDPNW</sequence>
<evidence type="ECO:0000313" key="2">
    <source>
        <dbReference type="Proteomes" id="UP000298274"/>
    </source>
</evidence>
<name>A0A4V1DBV4_PSEVE</name>
<dbReference type="EMBL" id="CP039631">
    <property type="protein sequence ID" value="QCG67926.1"/>
    <property type="molecule type" value="Genomic_DNA"/>
</dbReference>
<reference evidence="2" key="1">
    <citation type="submission" date="2019-04" db="EMBL/GenBank/DDBJ databases">
        <title>Complete genome sequence of Pseudomonas veronii strain PVy, a versatile degrader capable of using multiple contaminants as sole carbon sources.</title>
        <authorList>
            <person name="Lopez-Echartea E."/>
            <person name="Ridl J."/>
            <person name="Pajer P."/>
            <person name="Strejcek M."/>
            <person name="Suman J."/>
            <person name="Uhlik O."/>
        </authorList>
    </citation>
    <scope>NUCLEOTIDE SEQUENCE [LARGE SCALE GENOMIC DNA]</scope>
    <source>
        <strain evidence="2">Pvy</strain>
    </source>
</reference>
<accession>A0A4V1DBV4</accession>
<dbReference type="RefSeq" id="WP_082118851.1">
    <property type="nucleotide sequence ID" value="NZ_CP039631.3"/>
</dbReference>
<dbReference type="InterPro" id="IPR054199">
    <property type="entry name" value="DUF6904"/>
</dbReference>
<gene>
    <name evidence="1" type="ORF">E4167_27955</name>
</gene>
<evidence type="ECO:0000313" key="1">
    <source>
        <dbReference type="EMBL" id="QCG67926.1"/>
    </source>
</evidence>
<dbReference type="Proteomes" id="UP000298274">
    <property type="component" value="Chromosome"/>
</dbReference>
<dbReference type="Pfam" id="PF21845">
    <property type="entry name" value="DUF6904"/>
    <property type="match status" value="1"/>
</dbReference>
<organism evidence="1 2">
    <name type="scientific">Pseudomonas veronii</name>
    <dbReference type="NCBI Taxonomy" id="76761"/>
    <lineage>
        <taxon>Bacteria</taxon>
        <taxon>Pseudomonadati</taxon>
        <taxon>Pseudomonadota</taxon>
        <taxon>Gammaproteobacteria</taxon>
        <taxon>Pseudomonadales</taxon>
        <taxon>Pseudomonadaceae</taxon>
        <taxon>Pseudomonas</taxon>
    </lineage>
</organism>
<proteinExistence type="predicted"/>
<dbReference type="AlphaFoldDB" id="A0A4V1DBV4"/>